<evidence type="ECO:0000313" key="2">
    <source>
        <dbReference type="EMBL" id="AWM39961.1"/>
    </source>
</evidence>
<proteinExistence type="predicted"/>
<dbReference type="AlphaFoldDB" id="A0A2Z3H501"/>
<reference evidence="2 3" key="1">
    <citation type="submission" date="2018-01" db="EMBL/GenBank/DDBJ databases">
        <title>G. obscuriglobus.</title>
        <authorList>
            <person name="Franke J."/>
            <person name="Blomberg W."/>
            <person name="Selmecki A."/>
        </authorList>
    </citation>
    <scope>NUCLEOTIDE SEQUENCE [LARGE SCALE GENOMIC DNA]</scope>
    <source>
        <strain evidence="2 3">DSM 5831</strain>
    </source>
</reference>
<dbReference type="Proteomes" id="UP000245802">
    <property type="component" value="Chromosome"/>
</dbReference>
<keyword evidence="3" id="KW-1185">Reference proteome</keyword>
<feature type="chain" id="PRO_5016265668" evidence="1">
    <location>
        <begin position="21"/>
        <end position="211"/>
    </location>
</feature>
<name>A0A2Z3H501_9BACT</name>
<dbReference type="KEGG" id="gog:C1280_25110"/>
<evidence type="ECO:0000313" key="3">
    <source>
        <dbReference type="Proteomes" id="UP000245802"/>
    </source>
</evidence>
<feature type="signal peptide" evidence="1">
    <location>
        <begin position="1"/>
        <end position="20"/>
    </location>
</feature>
<organism evidence="2 3">
    <name type="scientific">Gemmata obscuriglobus</name>
    <dbReference type="NCBI Taxonomy" id="114"/>
    <lineage>
        <taxon>Bacteria</taxon>
        <taxon>Pseudomonadati</taxon>
        <taxon>Planctomycetota</taxon>
        <taxon>Planctomycetia</taxon>
        <taxon>Gemmatales</taxon>
        <taxon>Gemmataceae</taxon>
        <taxon>Gemmata</taxon>
    </lineage>
</organism>
<protein>
    <submittedName>
        <fullName evidence="2">PEP-CTERM sorting domain-containing protein</fullName>
    </submittedName>
</protein>
<evidence type="ECO:0000256" key="1">
    <source>
        <dbReference type="SAM" id="SignalP"/>
    </source>
</evidence>
<sequence length="211" mass="22133">MAVRLSALSFCALTCLPALASAGPIAFTLGAGNLTTSPEAPQLGMALVPVVTSTATRSAELDSTQPVTLGVVAYEPGRIPTPDPRDVHPDGTTHWNNDGYFAVDVNLVDYASGESAILTLHGRAHMYSNYATGSGWSGQTVFWFDEREQVTLGGNTYTVWGANRFTDGNGQAAVNVWVGSGAPVATPEPGTLVLAALGLAPIGLRRFRRTK</sequence>
<dbReference type="EMBL" id="CP025958">
    <property type="protein sequence ID" value="AWM39961.1"/>
    <property type="molecule type" value="Genomic_DNA"/>
</dbReference>
<gene>
    <name evidence="2" type="ORF">C1280_25110</name>
</gene>
<accession>A0A2Z3H501</accession>
<dbReference type="RefSeq" id="WP_010034620.1">
    <property type="nucleotide sequence ID" value="NZ_CP025958.1"/>
</dbReference>
<keyword evidence="1" id="KW-0732">Signal</keyword>
<dbReference type="OrthoDB" id="9978187at2"/>